<evidence type="ECO:0000313" key="3">
    <source>
        <dbReference type="Proteomes" id="UP001160625"/>
    </source>
</evidence>
<protein>
    <submittedName>
        <fullName evidence="2">Helix-turn-helix domain-containing protein</fullName>
    </submittedName>
</protein>
<dbReference type="CDD" id="cd06529">
    <property type="entry name" value="S24_LexA-like"/>
    <property type="match status" value="1"/>
</dbReference>
<name>A0ABT6N621_9SPHN</name>
<reference evidence="2" key="1">
    <citation type="submission" date="2023-04" db="EMBL/GenBank/DDBJ databases">
        <title>Sphingomonas sp. MAHUQ-71 isolated from rice field.</title>
        <authorList>
            <person name="Huq M.A."/>
        </authorList>
    </citation>
    <scope>NUCLEOTIDE SEQUENCE</scope>
    <source>
        <strain evidence="2">MAHUQ-71</strain>
    </source>
</reference>
<comment type="caution">
    <text evidence="2">The sequence shown here is derived from an EMBL/GenBank/DDBJ whole genome shotgun (WGS) entry which is preliminary data.</text>
</comment>
<sequence>MSEQYEVTRVKAELRRLMAKKGLKAKRLSLDAGLGETAVRDIFERPDADMKVGTLHKLAGALDVTIDDIIGSKIDIVGRVGAGGNVIYEENPLGSAPRPPGIGGTLEALEVDGSSMLPRYSSGDVVYIARQHDGVSEEDIGEFCAIRLLTGETYIKQLALGSRPGFFTLRSLNAEDISDVEVEWATPILFVLPRAARRRMGF</sequence>
<dbReference type="RefSeq" id="WP_281045905.1">
    <property type="nucleotide sequence ID" value="NZ_JARYGZ010000003.1"/>
</dbReference>
<dbReference type="InterPro" id="IPR015927">
    <property type="entry name" value="Peptidase_S24_S26A/B/C"/>
</dbReference>
<feature type="domain" description="HTH cro/C1-type" evidence="1">
    <location>
        <begin position="14"/>
        <end position="69"/>
    </location>
</feature>
<dbReference type="Gene3D" id="2.10.109.10">
    <property type="entry name" value="Umud Fragment, subunit A"/>
    <property type="match status" value="1"/>
</dbReference>
<dbReference type="InterPro" id="IPR039418">
    <property type="entry name" value="LexA-like"/>
</dbReference>
<dbReference type="Gene3D" id="1.10.260.40">
    <property type="entry name" value="lambda repressor-like DNA-binding domains"/>
    <property type="match status" value="1"/>
</dbReference>
<dbReference type="Proteomes" id="UP001160625">
    <property type="component" value="Unassembled WGS sequence"/>
</dbReference>
<dbReference type="InterPro" id="IPR001387">
    <property type="entry name" value="Cro/C1-type_HTH"/>
</dbReference>
<dbReference type="Pfam" id="PF00717">
    <property type="entry name" value="Peptidase_S24"/>
    <property type="match status" value="1"/>
</dbReference>
<evidence type="ECO:0000259" key="1">
    <source>
        <dbReference type="PROSITE" id="PS50943"/>
    </source>
</evidence>
<evidence type="ECO:0000313" key="2">
    <source>
        <dbReference type="EMBL" id="MDH7640546.1"/>
    </source>
</evidence>
<organism evidence="2 3">
    <name type="scientific">Sphingomonas oryzagri</name>
    <dbReference type="NCBI Taxonomy" id="3042314"/>
    <lineage>
        <taxon>Bacteria</taxon>
        <taxon>Pseudomonadati</taxon>
        <taxon>Pseudomonadota</taxon>
        <taxon>Alphaproteobacteria</taxon>
        <taxon>Sphingomonadales</taxon>
        <taxon>Sphingomonadaceae</taxon>
        <taxon>Sphingomonas</taxon>
    </lineage>
</organism>
<dbReference type="SUPFAM" id="SSF47413">
    <property type="entry name" value="lambda repressor-like DNA-binding domains"/>
    <property type="match status" value="1"/>
</dbReference>
<dbReference type="InterPro" id="IPR036286">
    <property type="entry name" value="LexA/Signal_pep-like_sf"/>
</dbReference>
<dbReference type="EMBL" id="JARYGZ010000003">
    <property type="protein sequence ID" value="MDH7640546.1"/>
    <property type="molecule type" value="Genomic_DNA"/>
</dbReference>
<dbReference type="Pfam" id="PF13443">
    <property type="entry name" value="HTH_26"/>
    <property type="match status" value="1"/>
</dbReference>
<keyword evidence="3" id="KW-1185">Reference proteome</keyword>
<dbReference type="CDD" id="cd00093">
    <property type="entry name" value="HTH_XRE"/>
    <property type="match status" value="1"/>
</dbReference>
<dbReference type="SUPFAM" id="SSF51306">
    <property type="entry name" value="LexA/Signal peptidase"/>
    <property type="match status" value="1"/>
</dbReference>
<proteinExistence type="predicted"/>
<accession>A0ABT6N621</accession>
<dbReference type="InterPro" id="IPR010982">
    <property type="entry name" value="Lambda_DNA-bd_dom_sf"/>
</dbReference>
<dbReference type="SMART" id="SM00530">
    <property type="entry name" value="HTH_XRE"/>
    <property type="match status" value="1"/>
</dbReference>
<dbReference type="PROSITE" id="PS50943">
    <property type="entry name" value="HTH_CROC1"/>
    <property type="match status" value="1"/>
</dbReference>
<gene>
    <name evidence="2" type="ORF">QGN17_17565</name>
</gene>